<dbReference type="SUPFAM" id="SSF54001">
    <property type="entry name" value="Cysteine proteinases"/>
    <property type="match status" value="1"/>
</dbReference>
<feature type="region of interest" description="Disordered" evidence="8">
    <location>
        <begin position="1"/>
        <end position="59"/>
    </location>
</feature>
<accession>A0A673YLC2</accession>
<dbReference type="PANTHER" id="PTHR12606">
    <property type="entry name" value="SENTRIN/SUMO-SPECIFIC PROTEASE"/>
    <property type="match status" value="1"/>
</dbReference>
<dbReference type="Proteomes" id="UP000472277">
    <property type="component" value="Chromosome 8"/>
</dbReference>
<evidence type="ECO:0000256" key="1">
    <source>
        <dbReference type="ARBA" id="ARBA00004604"/>
    </source>
</evidence>
<comment type="subcellular location">
    <subcellularLocation>
        <location evidence="1">Nucleus</location>
        <location evidence="1">Nucleolus</location>
    </subcellularLocation>
</comment>
<dbReference type="InterPro" id="IPR003653">
    <property type="entry name" value="Peptidase_C48_C"/>
</dbReference>
<dbReference type="OrthoDB" id="1939479at2759"/>
<dbReference type="Gene3D" id="3.40.395.10">
    <property type="entry name" value="Adenoviral Proteinase, Chain A"/>
    <property type="match status" value="1"/>
</dbReference>
<reference evidence="10" key="2">
    <citation type="submission" date="2025-09" db="UniProtKB">
        <authorList>
            <consortium name="Ensembl"/>
        </authorList>
    </citation>
    <scope>IDENTIFICATION</scope>
</reference>
<dbReference type="PROSITE" id="PS50600">
    <property type="entry name" value="ULP_PROTEASE"/>
    <property type="match status" value="1"/>
</dbReference>
<dbReference type="InterPro" id="IPR038765">
    <property type="entry name" value="Papain-like_cys_pep_sf"/>
</dbReference>
<gene>
    <name evidence="10" type="primary">LOC115198553</name>
</gene>
<evidence type="ECO:0000256" key="2">
    <source>
        <dbReference type="ARBA" id="ARBA00005234"/>
    </source>
</evidence>
<dbReference type="KEGG" id="stru:115198553"/>
<dbReference type="Ensembl" id="ENSSTUT00000036652.1">
    <property type="protein sequence ID" value="ENSSTUP00000035070.1"/>
    <property type="gene ID" value="ENSSTUG00000014948.1"/>
</dbReference>
<dbReference type="Pfam" id="PF19722">
    <property type="entry name" value="SENP3_5_N"/>
    <property type="match status" value="1"/>
</dbReference>
<comment type="similarity">
    <text evidence="2">Belongs to the peptidase C48 family.</text>
</comment>
<evidence type="ECO:0000313" key="10">
    <source>
        <dbReference type="Ensembl" id="ENSSTUP00000035070.1"/>
    </source>
</evidence>
<evidence type="ECO:0000256" key="4">
    <source>
        <dbReference type="ARBA" id="ARBA00022786"/>
    </source>
</evidence>
<dbReference type="GO" id="GO:0005730">
    <property type="term" value="C:nucleolus"/>
    <property type="evidence" value="ECO:0007669"/>
    <property type="project" value="UniProtKB-SubCell"/>
</dbReference>
<dbReference type="GO" id="GO:0006508">
    <property type="term" value="P:proteolysis"/>
    <property type="evidence" value="ECO:0007669"/>
    <property type="project" value="UniProtKB-KW"/>
</dbReference>
<organism evidence="10 11">
    <name type="scientific">Salmo trutta</name>
    <name type="common">Brown trout</name>
    <dbReference type="NCBI Taxonomy" id="8032"/>
    <lineage>
        <taxon>Eukaryota</taxon>
        <taxon>Metazoa</taxon>
        <taxon>Chordata</taxon>
        <taxon>Craniata</taxon>
        <taxon>Vertebrata</taxon>
        <taxon>Euteleostomi</taxon>
        <taxon>Actinopterygii</taxon>
        <taxon>Neopterygii</taxon>
        <taxon>Teleostei</taxon>
        <taxon>Protacanthopterygii</taxon>
        <taxon>Salmoniformes</taxon>
        <taxon>Salmonidae</taxon>
        <taxon>Salmoninae</taxon>
        <taxon>Salmo</taxon>
    </lineage>
</organism>
<reference evidence="10" key="1">
    <citation type="submission" date="2025-08" db="UniProtKB">
        <authorList>
            <consortium name="Ensembl"/>
        </authorList>
    </citation>
    <scope>IDENTIFICATION</scope>
</reference>
<feature type="region of interest" description="Disordered" evidence="8">
    <location>
        <begin position="74"/>
        <end position="105"/>
    </location>
</feature>
<dbReference type="RefSeq" id="XP_029616430.1">
    <property type="nucleotide sequence ID" value="XM_029760570.1"/>
</dbReference>
<protein>
    <submittedName>
        <fullName evidence="10">SUMO specific peptidase 3b</fullName>
    </submittedName>
</protein>
<dbReference type="InParanoid" id="A0A673YLC2"/>
<evidence type="ECO:0000256" key="7">
    <source>
        <dbReference type="ARBA" id="ARBA00023242"/>
    </source>
</evidence>
<dbReference type="InterPro" id="IPR045577">
    <property type="entry name" value="SENP3_5_cons_dom"/>
</dbReference>
<keyword evidence="4" id="KW-0833">Ubl conjugation pathway</keyword>
<keyword evidence="6" id="KW-0788">Thiol protease</keyword>
<dbReference type="PANTHER" id="PTHR12606:SF16">
    <property type="entry name" value="SENTRIN-SPECIFIC PROTEASE 3"/>
    <property type="match status" value="1"/>
</dbReference>
<evidence type="ECO:0000256" key="5">
    <source>
        <dbReference type="ARBA" id="ARBA00022801"/>
    </source>
</evidence>
<keyword evidence="3" id="KW-0645">Protease</keyword>
<feature type="compositionally biased region" description="Basic and acidic residues" evidence="8">
    <location>
        <begin position="135"/>
        <end position="148"/>
    </location>
</feature>
<name>A0A673YLC2_SALTR</name>
<proteinExistence type="inferred from homology"/>
<evidence type="ECO:0000256" key="8">
    <source>
        <dbReference type="SAM" id="MobiDB-lite"/>
    </source>
</evidence>
<dbReference type="FunFam" id="3.40.395.10:FF:000002">
    <property type="entry name" value="Putative sentrin-specific protease 5"/>
    <property type="match status" value="1"/>
</dbReference>
<dbReference type="GeneID" id="115198553"/>
<dbReference type="Pfam" id="PF02902">
    <property type="entry name" value="Peptidase_C48"/>
    <property type="match status" value="1"/>
</dbReference>
<evidence type="ECO:0000256" key="3">
    <source>
        <dbReference type="ARBA" id="ARBA00022670"/>
    </source>
</evidence>
<evidence type="ECO:0000259" key="9">
    <source>
        <dbReference type="PROSITE" id="PS50600"/>
    </source>
</evidence>
<keyword evidence="11" id="KW-1185">Reference proteome</keyword>
<sequence length="550" mass="63478">MRDSGSSLAQNRWQGQLGLAVGQEDSGDGGGGGVAISGGHLEMDPTSTHQIPSPMPLKLGQKERVAWEAEYMDMEGENDEEDFEGEGWDDDEEDKGEEAEEKGEEAEVIWEVPHMVPTTSLQEQNHHHHQLQSPLDDHDNNQAEPEARDFPSIPIQSRLNGLRQRRLRRWRKLHSHEGLRLRLTQHWKTWRHRAQWVGTLGHRRARSWRRYSLYSNRQRRGADPGLSSPLSDDERLVGSERDNRLNGYSGDYQSSQMGGLGESGRREPEALSYSIVREKPVEVTLTEEHMSCVHGILDDSLQKYGSLIPIHADDVVEKLKDIFNDNFSQPHRKVVVQHLIQSYQRSSGTAMVRGFRVNYKRHVLTMDDLSTLYGQNWLNDQVMNMYGDLVMDSVSEKVHFFNSFFYDKLRTKGYDGVKRWTKNVDIFKKDLLLIPIHLEVHWSLVSVDIPRRAITYFDSQRTLNRRCPKHIAKYLQAEAVKKGQRDFLTGWKGYFKMNVGRQNNDSDCGAFVLQYCKTLALGQPFSFGQQDMPKLRRLMYKELCHCKLSL</sequence>
<keyword evidence="5" id="KW-0378">Hydrolase</keyword>
<feature type="region of interest" description="Disordered" evidence="8">
    <location>
        <begin position="121"/>
        <end position="148"/>
    </location>
</feature>
<feature type="compositionally biased region" description="Polar residues" evidence="8">
    <location>
        <begin position="1"/>
        <end position="14"/>
    </location>
</feature>
<dbReference type="AlphaFoldDB" id="A0A673YLC2"/>
<dbReference type="GO" id="GO:0016929">
    <property type="term" value="F:deSUMOylase activity"/>
    <property type="evidence" value="ECO:0007669"/>
    <property type="project" value="TreeGrafter"/>
</dbReference>
<evidence type="ECO:0000313" key="11">
    <source>
        <dbReference type="Proteomes" id="UP000472277"/>
    </source>
</evidence>
<keyword evidence="7" id="KW-0539">Nucleus</keyword>
<dbReference type="GO" id="GO:0016926">
    <property type="term" value="P:protein desumoylation"/>
    <property type="evidence" value="ECO:0007669"/>
    <property type="project" value="TreeGrafter"/>
</dbReference>
<dbReference type="OMA" id="RPYHKDE"/>
<feature type="region of interest" description="Disordered" evidence="8">
    <location>
        <begin position="240"/>
        <end position="266"/>
    </location>
</feature>
<dbReference type="GeneTree" id="ENSGT00940000156309"/>
<feature type="domain" description="Ubiquitin-like protease family profile" evidence="9">
    <location>
        <begin position="362"/>
        <end position="519"/>
    </location>
</feature>
<evidence type="ECO:0000256" key="6">
    <source>
        <dbReference type="ARBA" id="ARBA00022807"/>
    </source>
</evidence>